<dbReference type="GO" id="GO:0000054">
    <property type="term" value="P:ribosomal subunit export from nucleus"/>
    <property type="evidence" value="ECO:0007669"/>
    <property type="project" value="TreeGrafter"/>
</dbReference>
<keyword evidence="9" id="KW-1185">Reference proteome</keyword>
<dbReference type="GO" id="GO:0005829">
    <property type="term" value="C:cytosol"/>
    <property type="evidence" value="ECO:0007669"/>
    <property type="project" value="TreeGrafter"/>
</dbReference>
<name>A0AAD5TNU4_9FUNG</name>
<dbReference type="PANTHER" id="PTHR45709">
    <property type="entry name" value="LARGE SUBUNIT GTPASE 1 HOMOLOG-RELATED"/>
    <property type="match status" value="1"/>
</dbReference>
<dbReference type="PANTHER" id="PTHR45709:SF2">
    <property type="entry name" value="LARGE SUBUNIT GTPASE 1 HOMOLOG"/>
    <property type="match status" value="1"/>
</dbReference>
<dbReference type="InterPro" id="IPR030378">
    <property type="entry name" value="G_CP_dom"/>
</dbReference>
<organism evidence="8 9">
    <name type="scientific">Geranomyces variabilis</name>
    <dbReference type="NCBI Taxonomy" id="109894"/>
    <lineage>
        <taxon>Eukaryota</taxon>
        <taxon>Fungi</taxon>
        <taxon>Fungi incertae sedis</taxon>
        <taxon>Chytridiomycota</taxon>
        <taxon>Chytridiomycota incertae sedis</taxon>
        <taxon>Chytridiomycetes</taxon>
        <taxon>Spizellomycetales</taxon>
        <taxon>Powellomycetaceae</taxon>
        <taxon>Geranomyces</taxon>
    </lineage>
</organism>
<dbReference type="GO" id="GO:0003924">
    <property type="term" value="F:GTPase activity"/>
    <property type="evidence" value="ECO:0007669"/>
    <property type="project" value="InterPro"/>
</dbReference>
<feature type="compositionally biased region" description="Basic and acidic residues" evidence="6">
    <location>
        <begin position="322"/>
        <end position="331"/>
    </location>
</feature>
<feature type="region of interest" description="Disordered" evidence="6">
    <location>
        <begin position="576"/>
        <end position="609"/>
    </location>
</feature>
<evidence type="ECO:0000256" key="2">
    <source>
        <dbReference type="ARBA" id="ARBA00022490"/>
    </source>
</evidence>
<sequence>MAPPTSKKKVGLGKSLMRTRFKGTAQVNPDGSIRHTTEVDDSTANVVKMQSITQENDLEAFLTTAQLAGTDFAAERLNITVVSNTYDNPFLLTEEKEKETLKQHRELKHLLTVPRRPAWDSTTTATELKLRENESFLTWRRGLSTLEEEKGLIMTPYERNLEVWRQLWRVIERSDLVVQIVDSRNPNMFRSKDVESYVKEVHPDKKNLLLVNKADMLTVEQRVRWADHFDKEGIKYIFFSAALAKEKQDAEAEKRREAQELEEQLAKFGLALDDEESDDEEDEQEESEEDEATPSGKASAFAPAQARRSASQETDEDEEEETKYPEPEIRRASITGLIQPETQDGVPARARIWDADELIDLFEAECPEPVRSGKPVATPAATAEASPAKPKITIGFVGYPNVGKSSTLNALVGAKKVTVSSTPGKTKHFQTIHLSESMILCDCPGLVFPSFATTKADLVVNGILPIDQLREFTGPAGLVAARVPKRVIQNIYGIKIRTRDAEGVEEDRQPNGTELLVAYALARGFTKASQGNPDEARAARYILKDYVNGKLLYAHPPPDVDSTEYNATMYANPRFAPRRAPTVAQPEKEAAGAATDATGTTLSTPRSSALDDKFFKPEEHTVKAGFVGKHRQGDVTRVKLYAHQGAAKEKAKADKLHDKKNKRRGKQRTDWTAQEP</sequence>
<keyword evidence="4" id="KW-0378">Hydrolase</keyword>
<protein>
    <recommendedName>
        <fullName evidence="7">CP-type G domain-containing protein</fullName>
    </recommendedName>
</protein>
<feature type="compositionally biased region" description="Low complexity" evidence="6">
    <location>
        <begin position="591"/>
        <end position="601"/>
    </location>
</feature>
<dbReference type="InterPro" id="IPR006073">
    <property type="entry name" value="GTP-bd"/>
</dbReference>
<feature type="domain" description="CP-type G" evidence="7">
    <location>
        <begin position="164"/>
        <end position="449"/>
    </location>
</feature>
<comment type="subcellular location">
    <subcellularLocation>
        <location evidence="1">Cytoplasm</location>
    </subcellularLocation>
</comment>
<evidence type="ECO:0000256" key="5">
    <source>
        <dbReference type="ARBA" id="ARBA00023134"/>
    </source>
</evidence>
<gene>
    <name evidence="8" type="ORF">HDU87_000344</name>
</gene>
<evidence type="ECO:0000256" key="4">
    <source>
        <dbReference type="ARBA" id="ARBA00022801"/>
    </source>
</evidence>
<dbReference type="AlphaFoldDB" id="A0AAD5TNU4"/>
<evidence type="ECO:0000313" key="9">
    <source>
        <dbReference type="Proteomes" id="UP001212152"/>
    </source>
</evidence>
<feature type="compositionally biased region" description="Acidic residues" evidence="6">
    <location>
        <begin position="272"/>
        <end position="292"/>
    </location>
</feature>
<evidence type="ECO:0000256" key="1">
    <source>
        <dbReference type="ARBA" id="ARBA00004496"/>
    </source>
</evidence>
<reference evidence="8" key="1">
    <citation type="submission" date="2020-05" db="EMBL/GenBank/DDBJ databases">
        <title>Phylogenomic resolution of chytrid fungi.</title>
        <authorList>
            <person name="Stajich J.E."/>
            <person name="Amses K."/>
            <person name="Simmons R."/>
            <person name="Seto K."/>
            <person name="Myers J."/>
            <person name="Bonds A."/>
            <person name="Quandt C.A."/>
            <person name="Barry K."/>
            <person name="Liu P."/>
            <person name="Grigoriev I."/>
            <person name="Longcore J.E."/>
            <person name="James T.Y."/>
        </authorList>
    </citation>
    <scope>NUCLEOTIDE SEQUENCE</scope>
    <source>
        <strain evidence="8">JEL0379</strain>
    </source>
</reference>
<feature type="region of interest" description="Disordered" evidence="6">
    <location>
        <begin position="268"/>
        <end position="345"/>
    </location>
</feature>
<evidence type="ECO:0000259" key="7">
    <source>
        <dbReference type="PROSITE" id="PS51721"/>
    </source>
</evidence>
<keyword evidence="5" id="KW-0342">GTP-binding</keyword>
<dbReference type="InterPro" id="IPR027417">
    <property type="entry name" value="P-loop_NTPase"/>
</dbReference>
<keyword evidence="2" id="KW-0963">Cytoplasm</keyword>
<evidence type="ECO:0000313" key="8">
    <source>
        <dbReference type="EMBL" id="KAJ3182006.1"/>
    </source>
</evidence>
<dbReference type="GO" id="GO:0005525">
    <property type="term" value="F:GTP binding"/>
    <property type="evidence" value="ECO:0007669"/>
    <property type="project" value="UniProtKB-KW"/>
</dbReference>
<accession>A0AAD5TNU4</accession>
<dbReference type="Gene3D" id="3.40.50.300">
    <property type="entry name" value="P-loop containing nucleotide triphosphate hydrolases"/>
    <property type="match status" value="2"/>
</dbReference>
<dbReference type="Proteomes" id="UP001212152">
    <property type="component" value="Unassembled WGS sequence"/>
</dbReference>
<feature type="region of interest" description="Disordered" evidence="6">
    <location>
        <begin position="642"/>
        <end position="676"/>
    </location>
</feature>
<feature type="compositionally biased region" description="Basic and acidic residues" evidence="6">
    <location>
        <begin position="646"/>
        <end position="657"/>
    </location>
</feature>
<dbReference type="PROSITE" id="PS51721">
    <property type="entry name" value="G_CP"/>
    <property type="match status" value="1"/>
</dbReference>
<dbReference type="InterPro" id="IPR043358">
    <property type="entry name" value="GNL1-like"/>
</dbReference>
<proteinExistence type="predicted"/>
<dbReference type="EMBL" id="JADGJQ010000010">
    <property type="protein sequence ID" value="KAJ3182006.1"/>
    <property type="molecule type" value="Genomic_DNA"/>
</dbReference>
<comment type="caution">
    <text evidence="8">The sequence shown here is derived from an EMBL/GenBank/DDBJ whole genome shotgun (WGS) entry which is preliminary data.</text>
</comment>
<dbReference type="SUPFAM" id="SSF52540">
    <property type="entry name" value="P-loop containing nucleoside triphosphate hydrolases"/>
    <property type="match status" value="1"/>
</dbReference>
<dbReference type="CDD" id="cd01857">
    <property type="entry name" value="HSR1_MMR1"/>
    <property type="match status" value="1"/>
</dbReference>
<evidence type="ECO:0000256" key="3">
    <source>
        <dbReference type="ARBA" id="ARBA00022741"/>
    </source>
</evidence>
<dbReference type="Pfam" id="PF01926">
    <property type="entry name" value="MMR_HSR1"/>
    <property type="match status" value="1"/>
</dbReference>
<evidence type="ECO:0000256" key="6">
    <source>
        <dbReference type="SAM" id="MobiDB-lite"/>
    </source>
</evidence>
<keyword evidence="3" id="KW-0547">Nucleotide-binding</keyword>